<dbReference type="AlphaFoldDB" id="A0A117NH88"/>
<reference evidence="1" key="1">
    <citation type="journal article" date="2015" name="Genome Biol. Evol.">
        <title>Organellar Genomes of White Spruce (Picea glauca): Assembly and Annotation.</title>
        <authorList>
            <person name="Jackman S.D."/>
            <person name="Warren R.L."/>
            <person name="Gibb E.A."/>
            <person name="Vandervalk B.P."/>
            <person name="Mohamadi H."/>
            <person name="Chu J."/>
            <person name="Raymond A."/>
            <person name="Pleasance S."/>
            <person name="Coope R."/>
            <person name="Wildung M.R."/>
            <person name="Ritland C.E."/>
            <person name="Bousquet J."/>
            <person name="Jones S.J."/>
            <person name="Bohlmann J."/>
            <person name="Birol I."/>
        </authorList>
    </citation>
    <scope>NUCLEOTIDE SEQUENCE [LARGE SCALE GENOMIC DNA]</scope>
    <source>
        <tissue evidence="1">Flushing bud</tissue>
    </source>
</reference>
<protein>
    <submittedName>
        <fullName evidence="1">Uncharacterized protein</fullName>
    </submittedName>
</protein>
<gene>
    <name evidence="1" type="ORF">ABT39_MTgene5001</name>
</gene>
<dbReference type="EMBL" id="LKAM01000006">
    <property type="protein sequence ID" value="KUM48006.1"/>
    <property type="molecule type" value="Genomic_DNA"/>
</dbReference>
<proteinExistence type="predicted"/>
<geneLocation type="mitochondrion" evidence="1"/>
<accession>A0A117NH88</accession>
<name>A0A117NH88_PICGL</name>
<evidence type="ECO:0000313" key="1">
    <source>
        <dbReference type="EMBL" id="KUM48006.1"/>
    </source>
</evidence>
<comment type="caution">
    <text evidence="1">The sequence shown here is derived from an EMBL/GenBank/DDBJ whole genome shotgun (WGS) entry which is preliminary data.</text>
</comment>
<organism evidence="1">
    <name type="scientific">Picea glauca</name>
    <name type="common">White spruce</name>
    <name type="synonym">Pinus glauca</name>
    <dbReference type="NCBI Taxonomy" id="3330"/>
    <lineage>
        <taxon>Eukaryota</taxon>
        <taxon>Viridiplantae</taxon>
        <taxon>Streptophyta</taxon>
        <taxon>Embryophyta</taxon>
        <taxon>Tracheophyta</taxon>
        <taxon>Spermatophyta</taxon>
        <taxon>Pinopsida</taxon>
        <taxon>Pinidae</taxon>
        <taxon>Conifers I</taxon>
        <taxon>Pinales</taxon>
        <taxon>Pinaceae</taxon>
        <taxon>Picea</taxon>
    </lineage>
</organism>
<sequence length="113" mass="12910">MPLAIMDKLGLEITRPYKDLYSFDSKRVQCLRMIKDLVVKMVQIPKKFVMMDVVIADVPPTYGMLLSRHWGTSVGGSIQFDLSFATIPVFGGETKCLYREPKMTYILSYPKNP</sequence>
<keyword evidence="1" id="KW-0496">Mitochondrion</keyword>